<organism evidence="3 4">
    <name type="scientific">Nocardia sputorum</name>
    <dbReference type="NCBI Taxonomy" id="2984338"/>
    <lineage>
        <taxon>Bacteria</taxon>
        <taxon>Bacillati</taxon>
        <taxon>Actinomycetota</taxon>
        <taxon>Actinomycetes</taxon>
        <taxon>Mycobacteriales</taxon>
        <taxon>Nocardiaceae</taxon>
        <taxon>Nocardia</taxon>
    </lineage>
</organism>
<dbReference type="Gene3D" id="3.60.10.10">
    <property type="entry name" value="Endonuclease/exonuclease/phosphatase"/>
    <property type="match status" value="1"/>
</dbReference>
<evidence type="ECO:0000313" key="3">
    <source>
        <dbReference type="EMBL" id="BDU01545.1"/>
    </source>
</evidence>
<keyword evidence="1" id="KW-0812">Transmembrane</keyword>
<dbReference type="Pfam" id="PF03372">
    <property type="entry name" value="Exo_endo_phos"/>
    <property type="match status" value="1"/>
</dbReference>
<keyword evidence="4" id="KW-1185">Reference proteome</keyword>
<sequence length="320" mass="34590">MPRLDRMRKWMDRALLGVGWCAVTAGALGIVLHFGAWQRRGLVLLASGASYFMIGALVGLVLLLIARGWRSAAVAGVLAAAVLWTLVPAFVPESRAASGPEVTVMQSNILFGGADPAAVVRAVRDHRVDVLTVDELTGAALERLAGAGLLAELPHHYAEPTRDGGGGTGIFSRYPLRDSRKYDGFILNNVSATMDHPERGPIAVFAFHPVPPPFDFPAWQAEMRRIREILDAHNGPAIVGADFNATRDHTAYRDLLRGRFASAAEQTGAGLLPTFPEDRRWGPVIGIDHILLADATAEQLRTLSVPGSDHRALICRIRLH</sequence>
<proteinExistence type="predicted"/>
<evidence type="ECO:0000256" key="1">
    <source>
        <dbReference type="SAM" id="Phobius"/>
    </source>
</evidence>
<dbReference type="EMBL" id="AP026978">
    <property type="protein sequence ID" value="BDU01545.1"/>
    <property type="molecule type" value="Genomic_DNA"/>
</dbReference>
<dbReference type="InterPro" id="IPR005135">
    <property type="entry name" value="Endo/exonuclease/phosphatase"/>
</dbReference>
<reference evidence="3 4" key="1">
    <citation type="submission" date="2022-11" db="EMBL/GenBank/DDBJ databases">
        <title>Genome Sequencing of Nocardia sp. ON39_IFM12276 and assembly.</title>
        <authorList>
            <person name="Shimojima M."/>
            <person name="Toyokawa M."/>
            <person name="Uesaka K."/>
        </authorList>
    </citation>
    <scope>NUCLEOTIDE SEQUENCE [LARGE SCALE GENOMIC DNA]</scope>
    <source>
        <strain evidence="3 4">IFM 12276</strain>
    </source>
</reference>
<feature type="transmembrane region" description="Helical" evidence="1">
    <location>
        <begin position="45"/>
        <end position="65"/>
    </location>
</feature>
<keyword evidence="1" id="KW-0472">Membrane</keyword>
<protein>
    <recommendedName>
        <fullName evidence="2">Endonuclease/exonuclease/phosphatase domain-containing protein</fullName>
    </recommendedName>
</protein>
<evidence type="ECO:0000313" key="4">
    <source>
        <dbReference type="Proteomes" id="UP001317870"/>
    </source>
</evidence>
<feature type="transmembrane region" description="Helical" evidence="1">
    <location>
        <begin position="72"/>
        <end position="91"/>
    </location>
</feature>
<evidence type="ECO:0000259" key="2">
    <source>
        <dbReference type="Pfam" id="PF03372"/>
    </source>
</evidence>
<gene>
    <name evidence="3" type="ORF">IFM12276_45730</name>
</gene>
<dbReference type="InterPro" id="IPR036691">
    <property type="entry name" value="Endo/exonu/phosph_ase_sf"/>
</dbReference>
<name>A0ABM8D2I1_9NOCA</name>
<dbReference type="SUPFAM" id="SSF56219">
    <property type="entry name" value="DNase I-like"/>
    <property type="match status" value="1"/>
</dbReference>
<feature type="domain" description="Endonuclease/exonuclease/phosphatase" evidence="2">
    <location>
        <begin position="105"/>
        <end position="310"/>
    </location>
</feature>
<dbReference type="Proteomes" id="UP001317870">
    <property type="component" value="Chromosome"/>
</dbReference>
<accession>A0ABM8D2I1</accession>
<keyword evidence="1" id="KW-1133">Transmembrane helix</keyword>